<sequence length="297" mass="32238">MGFVTVVWNDACEASVFHMDVILPQETVENTSTEVTSVLTTVACGPDSGIDNCLWVAQVQKEIRDEHDDTHDMRRYAQSVRQLSVEETEEAAAKNEDIALLMALMAGDADAHAHFNKHGGRRRLDDGSTVKVLWLYSNTSKAAWGDSSMISQITAAIATANQALTNSNAGFVVEGSIQWVDYTEVSQTQALTDLNAGVIPGYATLRNTYQADVVQLIVESCEYCGYGSVMAHLDVGFASQANSVVCSGCLTSFSHIHEIGHNMGLLHDRTSQGVTATADSGTDWPYDFGYRQAHCCI</sequence>
<evidence type="ECO:0000313" key="1">
    <source>
        <dbReference type="EMBL" id="KAG5187657.1"/>
    </source>
</evidence>
<organism evidence="1 2">
    <name type="scientific">Tribonema minus</name>
    <dbReference type="NCBI Taxonomy" id="303371"/>
    <lineage>
        <taxon>Eukaryota</taxon>
        <taxon>Sar</taxon>
        <taxon>Stramenopiles</taxon>
        <taxon>Ochrophyta</taxon>
        <taxon>PX clade</taxon>
        <taxon>Xanthophyceae</taxon>
        <taxon>Tribonematales</taxon>
        <taxon>Tribonemataceae</taxon>
        <taxon>Tribonema</taxon>
    </lineage>
</organism>
<proteinExistence type="predicted"/>
<protein>
    <submittedName>
        <fullName evidence="1">Uncharacterized protein</fullName>
    </submittedName>
</protein>
<keyword evidence="2" id="KW-1185">Reference proteome</keyword>
<dbReference type="SUPFAM" id="SSF55486">
    <property type="entry name" value="Metalloproteases ('zincins'), catalytic domain"/>
    <property type="match status" value="1"/>
</dbReference>
<accession>A0A835Z8L3</accession>
<dbReference type="AlphaFoldDB" id="A0A835Z8L3"/>
<dbReference type="GO" id="GO:0008237">
    <property type="term" value="F:metallopeptidase activity"/>
    <property type="evidence" value="ECO:0007669"/>
    <property type="project" value="InterPro"/>
</dbReference>
<dbReference type="InterPro" id="IPR024079">
    <property type="entry name" value="MetalloPept_cat_dom_sf"/>
</dbReference>
<dbReference type="Proteomes" id="UP000664859">
    <property type="component" value="Unassembled WGS sequence"/>
</dbReference>
<dbReference type="OrthoDB" id="49539at2759"/>
<dbReference type="Gene3D" id="3.40.390.10">
    <property type="entry name" value="Collagenase (Catalytic Domain)"/>
    <property type="match status" value="1"/>
</dbReference>
<gene>
    <name evidence="1" type="ORF">JKP88DRAFT_288020</name>
</gene>
<dbReference type="EMBL" id="JAFCMP010000086">
    <property type="protein sequence ID" value="KAG5187657.1"/>
    <property type="molecule type" value="Genomic_DNA"/>
</dbReference>
<evidence type="ECO:0000313" key="2">
    <source>
        <dbReference type="Proteomes" id="UP000664859"/>
    </source>
</evidence>
<dbReference type="Pfam" id="PF13688">
    <property type="entry name" value="Reprolysin_5"/>
    <property type="match status" value="1"/>
</dbReference>
<reference evidence="1" key="1">
    <citation type="submission" date="2021-02" db="EMBL/GenBank/DDBJ databases">
        <title>First Annotated Genome of the Yellow-green Alga Tribonema minus.</title>
        <authorList>
            <person name="Mahan K.M."/>
        </authorList>
    </citation>
    <scope>NUCLEOTIDE SEQUENCE</scope>
    <source>
        <strain evidence="1">UTEX B ZZ1240</strain>
    </source>
</reference>
<comment type="caution">
    <text evidence="1">The sequence shown here is derived from an EMBL/GenBank/DDBJ whole genome shotgun (WGS) entry which is preliminary data.</text>
</comment>
<name>A0A835Z8L3_9STRA</name>